<evidence type="ECO:0000256" key="1">
    <source>
        <dbReference type="ARBA" id="ARBA00022612"/>
    </source>
</evidence>
<evidence type="ECO:0000313" key="7">
    <source>
        <dbReference type="Proteomes" id="UP000320717"/>
    </source>
</evidence>
<gene>
    <name evidence="6" type="ORF">FQA45_00280</name>
</gene>
<accession>A0ABX5Y7N8</accession>
<sequence length="256" mass="28254">MAKELRQIANHAEGGNLVKTKDIERRFHTAKIELRASTNGIGVLFGYAAVFNRYSQNLGGFVEQVDPAAFNKTIADGVEVLARFNHSDDALLGTSLAETLRLGTDGTGLWYEVDLPDTSTGRDVKALAERGDLRFSSFAFRTMEDDWGYTSEDFPLRTLKAVQLVDVAPVVNPAYRDTTTGLRSLADRFELDLEEARTAAEQNKLATLLHDKETSRAHGHEEKPVDGQGATHPSIGELRAKLDAQSRRAQLAEHML</sequence>
<evidence type="ECO:0000259" key="5">
    <source>
        <dbReference type="Pfam" id="PF04586"/>
    </source>
</evidence>
<feature type="compositionally biased region" description="Basic and acidic residues" evidence="4">
    <location>
        <begin position="214"/>
        <end position="225"/>
    </location>
</feature>
<protein>
    <submittedName>
        <fullName evidence="6">HK97 family phage prohead protease</fullName>
    </submittedName>
</protein>
<dbReference type="Pfam" id="PF04586">
    <property type="entry name" value="Peptidase_S78"/>
    <property type="match status" value="1"/>
</dbReference>
<keyword evidence="3" id="KW-0378">Hydrolase</keyword>
<dbReference type="InterPro" id="IPR006433">
    <property type="entry name" value="Prohead_protease"/>
</dbReference>
<evidence type="ECO:0000256" key="4">
    <source>
        <dbReference type="SAM" id="MobiDB-lite"/>
    </source>
</evidence>
<dbReference type="InterPro" id="IPR054613">
    <property type="entry name" value="Peptidase_S78_dom"/>
</dbReference>
<dbReference type="GO" id="GO:0006508">
    <property type="term" value="P:proteolysis"/>
    <property type="evidence" value="ECO:0007669"/>
    <property type="project" value="UniProtKB-KW"/>
</dbReference>
<organism evidence="6 7">
    <name type="scientific">Glutamicibacter halophytocola</name>
    <dbReference type="NCBI Taxonomy" id="1933880"/>
    <lineage>
        <taxon>Bacteria</taxon>
        <taxon>Bacillati</taxon>
        <taxon>Actinomycetota</taxon>
        <taxon>Actinomycetes</taxon>
        <taxon>Micrococcales</taxon>
        <taxon>Micrococcaceae</taxon>
        <taxon>Glutamicibacter</taxon>
    </lineage>
</organism>
<keyword evidence="7" id="KW-1185">Reference proteome</keyword>
<feature type="domain" description="Prohead serine protease" evidence="5">
    <location>
        <begin position="32"/>
        <end position="181"/>
    </location>
</feature>
<keyword evidence="1" id="KW-1188">Viral release from host cell</keyword>
<evidence type="ECO:0000313" key="6">
    <source>
        <dbReference type="EMBL" id="QDY64871.1"/>
    </source>
</evidence>
<dbReference type="GO" id="GO:0008233">
    <property type="term" value="F:peptidase activity"/>
    <property type="evidence" value="ECO:0007669"/>
    <property type="project" value="UniProtKB-KW"/>
</dbReference>
<evidence type="ECO:0000256" key="3">
    <source>
        <dbReference type="ARBA" id="ARBA00022801"/>
    </source>
</evidence>
<dbReference type="NCBIfam" id="TIGR01543">
    <property type="entry name" value="proheadase_HK97"/>
    <property type="match status" value="1"/>
</dbReference>
<evidence type="ECO:0000256" key="2">
    <source>
        <dbReference type="ARBA" id="ARBA00022670"/>
    </source>
</evidence>
<reference evidence="6 7" key="1">
    <citation type="submission" date="2019-07" db="EMBL/GenBank/DDBJ databases">
        <title>Complete Genome Sequence of drought tolerant Plant Growth-Promoting Rhizobacterium Glutamicibacter halophytocola DR408.</title>
        <authorList>
            <person name="Nishu S.D."/>
            <person name="Lee T.K."/>
        </authorList>
    </citation>
    <scope>NUCLEOTIDE SEQUENCE [LARGE SCALE GENOMIC DNA]</scope>
    <source>
        <strain evidence="6 7">DR408</strain>
    </source>
</reference>
<name>A0ABX5Y7N8_9MICC</name>
<dbReference type="EMBL" id="CP042260">
    <property type="protein sequence ID" value="QDY64871.1"/>
    <property type="molecule type" value="Genomic_DNA"/>
</dbReference>
<keyword evidence="2 6" id="KW-0645">Protease</keyword>
<dbReference type="Proteomes" id="UP000320717">
    <property type="component" value="Chromosome"/>
</dbReference>
<proteinExistence type="predicted"/>
<feature type="region of interest" description="Disordered" evidence="4">
    <location>
        <begin position="214"/>
        <end position="233"/>
    </location>
</feature>